<evidence type="ECO:0000256" key="9">
    <source>
        <dbReference type="ARBA" id="ARBA00079979"/>
    </source>
</evidence>
<sequence>MKLTWSAEAWDDYLYWQETDKKTVKKINELIKDASRTPFEGKGKPEPLKHNLAGFWSRRITTEHRLVYAVGDDALLIASCRYHY</sequence>
<evidence type="ECO:0000256" key="3">
    <source>
        <dbReference type="ARBA" id="ARBA00022649"/>
    </source>
</evidence>
<keyword evidence="3" id="KW-1277">Toxin-antitoxin system</keyword>
<dbReference type="GO" id="GO:0003723">
    <property type="term" value="F:RNA binding"/>
    <property type="evidence" value="ECO:0007669"/>
    <property type="project" value="UniProtKB-KW"/>
</dbReference>
<name>A0A2D3SWX0_9ENTR</name>
<evidence type="ECO:0000256" key="7">
    <source>
        <dbReference type="ARBA" id="ARBA00022884"/>
    </source>
</evidence>
<evidence type="ECO:0000256" key="8">
    <source>
        <dbReference type="ARBA" id="ARBA00030388"/>
    </source>
</evidence>
<dbReference type="Pfam" id="PF06769">
    <property type="entry name" value="YoeB_toxin"/>
    <property type="match status" value="1"/>
</dbReference>
<dbReference type="FunFam" id="3.30.2310.20:FF:000001">
    <property type="entry name" value="Addiction module toxin, Txe/YoeB family"/>
    <property type="match status" value="1"/>
</dbReference>
<evidence type="ECO:0000256" key="4">
    <source>
        <dbReference type="ARBA" id="ARBA00022722"/>
    </source>
</evidence>
<evidence type="ECO:0000256" key="10">
    <source>
        <dbReference type="ARBA" id="ARBA00080029"/>
    </source>
</evidence>
<dbReference type="GeneID" id="66260849"/>
<dbReference type="GO" id="GO:0004519">
    <property type="term" value="F:endonuclease activity"/>
    <property type="evidence" value="ECO:0007669"/>
    <property type="project" value="UniProtKB-KW"/>
</dbReference>
<evidence type="ECO:0000256" key="5">
    <source>
        <dbReference type="ARBA" id="ARBA00022759"/>
    </source>
</evidence>
<dbReference type="EMBL" id="CP017613">
    <property type="protein sequence ID" value="ATW33656.1"/>
    <property type="molecule type" value="Genomic_DNA"/>
</dbReference>
<keyword evidence="4" id="KW-0540">Nuclease</keyword>
<evidence type="ECO:0000313" key="11">
    <source>
        <dbReference type="EMBL" id="ATW33656.1"/>
    </source>
</evidence>
<dbReference type="SUPFAM" id="SSF143011">
    <property type="entry name" value="RelE-like"/>
    <property type="match status" value="1"/>
</dbReference>
<dbReference type="Proteomes" id="UP000229055">
    <property type="component" value="Chromosome"/>
</dbReference>
<reference evidence="12" key="1">
    <citation type="submission" date="2016-10" db="EMBL/GenBank/DDBJ databases">
        <authorList>
            <person name="Chevignon G."/>
        </authorList>
    </citation>
    <scope>NUCLEOTIDE SEQUENCE [LARGE SCALE GENOMIC DNA]</scope>
    <source>
        <strain evidence="12">ZA17</strain>
    </source>
</reference>
<keyword evidence="6" id="KW-0378">Hydrolase</keyword>
<organism evidence="11 12">
    <name type="scientific">Candidatus Williamhamiltonella defendens</name>
    <dbReference type="NCBI Taxonomy" id="138072"/>
    <lineage>
        <taxon>Bacteria</taxon>
        <taxon>Pseudomonadati</taxon>
        <taxon>Pseudomonadota</taxon>
        <taxon>Gammaproteobacteria</taxon>
        <taxon>Enterobacterales</taxon>
        <taxon>Enterobacteriaceae</taxon>
        <taxon>aphid secondary symbionts</taxon>
        <taxon>Candidatus Williamhamiltonella</taxon>
    </lineage>
</organism>
<evidence type="ECO:0000256" key="2">
    <source>
        <dbReference type="ARBA" id="ARBA00017742"/>
    </source>
</evidence>
<proteinExistence type="inferred from homology"/>
<dbReference type="PANTHER" id="PTHR38039:SF1">
    <property type="entry name" value="TOXIN YOEB"/>
    <property type="match status" value="1"/>
</dbReference>
<evidence type="ECO:0000256" key="6">
    <source>
        <dbReference type="ARBA" id="ARBA00022801"/>
    </source>
</evidence>
<evidence type="ECO:0000313" key="12">
    <source>
        <dbReference type="Proteomes" id="UP000229055"/>
    </source>
</evidence>
<dbReference type="Gene3D" id="3.30.2310.20">
    <property type="entry name" value="RelE-like"/>
    <property type="match status" value="1"/>
</dbReference>
<dbReference type="GO" id="GO:0098795">
    <property type="term" value="P:global gene silencing by mRNA cleavage"/>
    <property type="evidence" value="ECO:0007669"/>
    <property type="project" value="TreeGrafter"/>
</dbReference>
<dbReference type="GO" id="GO:0016787">
    <property type="term" value="F:hydrolase activity"/>
    <property type="evidence" value="ECO:0007669"/>
    <property type="project" value="UniProtKB-KW"/>
</dbReference>
<accession>A0A2D3SWX0</accession>
<gene>
    <name evidence="11" type="ORF">BJP43_04455</name>
</gene>
<dbReference type="OMA" id="YLYWQKT"/>
<dbReference type="PANTHER" id="PTHR38039">
    <property type="entry name" value="TOXIN YOEB"/>
    <property type="match status" value="1"/>
</dbReference>
<dbReference type="NCBIfam" id="TIGR02116">
    <property type="entry name" value="toxin_Txe_YoeB"/>
    <property type="match status" value="1"/>
</dbReference>
<protein>
    <recommendedName>
        <fullName evidence="2">Toxin YoeB</fullName>
    </recommendedName>
    <alternativeName>
        <fullName evidence="10">Putative endoribonuclease YoeB</fullName>
    </alternativeName>
    <alternativeName>
        <fullName evidence="8 9">Putative mRNA interferase YoeB</fullName>
    </alternativeName>
</protein>
<dbReference type="AlphaFoldDB" id="A0A2D3SWX0"/>
<comment type="similarity">
    <text evidence="1">Belongs to the YoeB family.</text>
</comment>
<dbReference type="RefSeq" id="WP_015873558.1">
    <property type="nucleotide sequence ID" value="NZ_CADIJI010000095.1"/>
</dbReference>
<keyword evidence="7" id="KW-0694">RNA-binding</keyword>
<reference evidence="12" key="2">
    <citation type="submission" date="2017-11" db="EMBL/GenBank/DDBJ databases">
        <title>PacBio sequencing of new strain of the secondary endosymbiont Candidatus Hamiltonella defensa.</title>
        <authorList>
            <person name="Strand M.R."/>
            <person name="Oliver K."/>
        </authorList>
    </citation>
    <scope>NUCLEOTIDE SEQUENCE [LARGE SCALE GENOMIC DNA]</scope>
    <source>
        <strain evidence="12">ZA17</strain>
    </source>
</reference>
<dbReference type="InterPro" id="IPR035093">
    <property type="entry name" value="RelE/ParE_toxin_dom_sf"/>
</dbReference>
<keyword evidence="5" id="KW-0255">Endonuclease</keyword>
<evidence type="ECO:0000256" key="1">
    <source>
        <dbReference type="ARBA" id="ARBA00008172"/>
    </source>
</evidence>
<dbReference type="InterPro" id="IPR009614">
    <property type="entry name" value="YoeB_toxin"/>
</dbReference>
<dbReference type="GO" id="GO:0006401">
    <property type="term" value="P:RNA catabolic process"/>
    <property type="evidence" value="ECO:0007669"/>
    <property type="project" value="InterPro"/>
</dbReference>